<dbReference type="Gene3D" id="3.40.50.2020">
    <property type="match status" value="1"/>
</dbReference>
<dbReference type="GO" id="GO:0006166">
    <property type="term" value="P:purine ribonucleoside salvage"/>
    <property type="evidence" value="ECO:0007669"/>
    <property type="project" value="UniProtKB-UniRule"/>
</dbReference>
<comment type="function">
    <text evidence="2 11">Catalyzes a salvage reaction resulting in the formation of AMP, that is energically less costly than de novo synthesis.</text>
</comment>
<evidence type="ECO:0000256" key="7">
    <source>
        <dbReference type="ARBA" id="ARBA00022490"/>
    </source>
</evidence>
<comment type="catalytic activity">
    <reaction evidence="1 11">
        <text>AMP + diphosphate = 5-phospho-alpha-D-ribose 1-diphosphate + adenine</text>
        <dbReference type="Rhea" id="RHEA:16609"/>
        <dbReference type="ChEBI" id="CHEBI:16708"/>
        <dbReference type="ChEBI" id="CHEBI:33019"/>
        <dbReference type="ChEBI" id="CHEBI:58017"/>
        <dbReference type="ChEBI" id="CHEBI:456215"/>
        <dbReference type="EC" id="2.4.2.7"/>
    </reaction>
</comment>
<dbReference type="HOGENOM" id="CLU_063339_3_0_5"/>
<evidence type="ECO:0000256" key="3">
    <source>
        <dbReference type="ARBA" id="ARBA00004496"/>
    </source>
</evidence>
<dbReference type="InterPro" id="IPR029057">
    <property type="entry name" value="PRTase-like"/>
</dbReference>
<evidence type="ECO:0000256" key="4">
    <source>
        <dbReference type="ARBA" id="ARBA00004659"/>
    </source>
</evidence>
<evidence type="ECO:0000256" key="1">
    <source>
        <dbReference type="ARBA" id="ARBA00000868"/>
    </source>
</evidence>
<keyword evidence="7 11" id="KW-0963">Cytoplasm</keyword>
<evidence type="ECO:0000256" key="6">
    <source>
        <dbReference type="ARBA" id="ARBA00011893"/>
    </source>
</evidence>
<dbReference type="NCBIfam" id="NF002634">
    <property type="entry name" value="PRK02304.1-3"/>
    <property type="match status" value="1"/>
</dbReference>
<evidence type="ECO:0000259" key="12">
    <source>
        <dbReference type="Pfam" id="PF00156"/>
    </source>
</evidence>
<dbReference type="PANTHER" id="PTHR32315:SF3">
    <property type="entry name" value="ADENINE PHOSPHORIBOSYLTRANSFERASE"/>
    <property type="match status" value="1"/>
</dbReference>
<comment type="subunit">
    <text evidence="11">Homodimer.</text>
</comment>
<reference evidence="14" key="1">
    <citation type="journal article" date="2011" name="J. Bacteriol.">
        <title>Genome sequences of eight morphologically diverse alphaproteobacteria.</title>
        <authorList>
            <consortium name="US DOE Joint Genome Institute"/>
            <person name="Brown P.J."/>
            <person name="Kysela D.T."/>
            <person name="Buechlein A."/>
            <person name="Hemmerich C."/>
            <person name="Brun Y.V."/>
        </authorList>
    </citation>
    <scope>NUCLEOTIDE SEQUENCE [LARGE SCALE GENOMIC DNA]</scope>
    <source>
        <strain evidence="14">ATCC 51888 / DSM 1869 / NCIB 11706 / TK 0415</strain>
    </source>
</reference>
<dbReference type="FunFam" id="3.40.50.2020:FF:000021">
    <property type="entry name" value="Adenine phosphoribosyltransferase"/>
    <property type="match status" value="1"/>
</dbReference>
<dbReference type="eggNOG" id="COG0503">
    <property type="taxonomic scope" value="Bacteria"/>
</dbReference>
<evidence type="ECO:0000256" key="2">
    <source>
        <dbReference type="ARBA" id="ARBA00003968"/>
    </source>
</evidence>
<dbReference type="EMBL" id="CP002083">
    <property type="protein sequence ID" value="ADJ24319.1"/>
    <property type="molecule type" value="Genomic_DNA"/>
</dbReference>
<comment type="pathway">
    <text evidence="4 11">Purine metabolism; AMP biosynthesis via salvage pathway; AMP from adenine: step 1/1.</text>
</comment>
<dbReference type="EC" id="2.4.2.7" evidence="6 11"/>
<dbReference type="HAMAP" id="MF_00004">
    <property type="entry name" value="Aden_phosphoribosyltr"/>
    <property type="match status" value="1"/>
</dbReference>
<evidence type="ECO:0000313" key="13">
    <source>
        <dbReference type="EMBL" id="ADJ24319.1"/>
    </source>
</evidence>
<name>D8JSM5_HYPDA</name>
<dbReference type="GO" id="GO:0016208">
    <property type="term" value="F:AMP binding"/>
    <property type="evidence" value="ECO:0007669"/>
    <property type="project" value="TreeGrafter"/>
</dbReference>
<dbReference type="NCBIfam" id="TIGR01090">
    <property type="entry name" value="apt"/>
    <property type="match status" value="1"/>
</dbReference>
<dbReference type="Pfam" id="PF00156">
    <property type="entry name" value="Pribosyltran"/>
    <property type="match status" value="1"/>
</dbReference>
<evidence type="ECO:0000313" key="14">
    <source>
        <dbReference type="Proteomes" id="UP000002033"/>
    </source>
</evidence>
<dbReference type="PANTHER" id="PTHR32315">
    <property type="entry name" value="ADENINE PHOSPHORIBOSYLTRANSFERASE"/>
    <property type="match status" value="1"/>
</dbReference>
<protein>
    <recommendedName>
        <fullName evidence="6 11">Adenine phosphoribosyltransferase</fullName>
        <shortName evidence="11">APRT</shortName>
        <ecNumber evidence="6 11">2.4.2.7</ecNumber>
    </recommendedName>
</protein>
<evidence type="ECO:0000256" key="9">
    <source>
        <dbReference type="ARBA" id="ARBA00022679"/>
    </source>
</evidence>
<evidence type="ECO:0000256" key="8">
    <source>
        <dbReference type="ARBA" id="ARBA00022676"/>
    </source>
</evidence>
<dbReference type="GO" id="GO:0006168">
    <property type="term" value="P:adenine salvage"/>
    <property type="evidence" value="ECO:0007669"/>
    <property type="project" value="InterPro"/>
</dbReference>
<dbReference type="GO" id="GO:0005737">
    <property type="term" value="C:cytoplasm"/>
    <property type="evidence" value="ECO:0007669"/>
    <property type="project" value="UniProtKB-SubCell"/>
</dbReference>
<dbReference type="GO" id="GO:0002055">
    <property type="term" value="F:adenine binding"/>
    <property type="evidence" value="ECO:0007669"/>
    <property type="project" value="TreeGrafter"/>
</dbReference>
<evidence type="ECO:0000256" key="10">
    <source>
        <dbReference type="ARBA" id="ARBA00022726"/>
    </source>
</evidence>
<dbReference type="InterPro" id="IPR050054">
    <property type="entry name" value="UPRTase/APRTase"/>
</dbReference>
<gene>
    <name evidence="11" type="primary">apt</name>
    <name evidence="13" type="ordered locus">Hden_2523</name>
</gene>
<dbReference type="InterPro" id="IPR005764">
    <property type="entry name" value="Ade_phspho_trans"/>
</dbReference>
<keyword evidence="8 11" id="KW-0328">Glycosyltransferase</keyword>
<sequence>MQELEDLIRTIPDYPKPGIMFRDITTLLADPKGLKKAIKHMAKPFEKEKIAAVAGIEARGFILGGAIADRLECGFIPIRKKGKLPWKTIGQEYTLEYGVDVIEVHEDAIAEGTRVLIVDDLIATGGTAEAAAKLVQRSGGKIVGATFIVDLPDLGGMKRLADLGVESHALVSFGGH</sequence>
<dbReference type="Proteomes" id="UP000002033">
    <property type="component" value="Chromosome"/>
</dbReference>
<evidence type="ECO:0000256" key="5">
    <source>
        <dbReference type="ARBA" id="ARBA00008391"/>
    </source>
</evidence>
<dbReference type="UniPathway" id="UPA00588">
    <property type="reaction ID" value="UER00646"/>
</dbReference>
<organism evidence="13 14">
    <name type="scientific">Hyphomicrobium denitrificans (strain ATCC 51888 / DSM 1869 / NCIMB 11706 / TK 0415)</name>
    <dbReference type="NCBI Taxonomy" id="582899"/>
    <lineage>
        <taxon>Bacteria</taxon>
        <taxon>Pseudomonadati</taxon>
        <taxon>Pseudomonadota</taxon>
        <taxon>Alphaproteobacteria</taxon>
        <taxon>Hyphomicrobiales</taxon>
        <taxon>Hyphomicrobiaceae</taxon>
        <taxon>Hyphomicrobium</taxon>
    </lineage>
</organism>
<keyword evidence="9 11" id="KW-0808">Transferase</keyword>
<keyword evidence="14" id="KW-1185">Reference proteome</keyword>
<comment type="subcellular location">
    <subcellularLocation>
        <location evidence="3 11">Cytoplasm</location>
    </subcellularLocation>
</comment>
<dbReference type="InterPro" id="IPR000836">
    <property type="entry name" value="PRTase_dom"/>
</dbReference>
<feature type="domain" description="Phosphoribosyltransferase" evidence="12">
    <location>
        <begin position="25"/>
        <end position="154"/>
    </location>
</feature>
<dbReference type="STRING" id="582899.Hden_2523"/>
<dbReference type="GO" id="GO:0003999">
    <property type="term" value="F:adenine phosphoribosyltransferase activity"/>
    <property type="evidence" value="ECO:0007669"/>
    <property type="project" value="UniProtKB-UniRule"/>
</dbReference>
<dbReference type="AlphaFoldDB" id="D8JSM5"/>
<keyword evidence="10 11" id="KW-0660">Purine salvage</keyword>
<dbReference type="KEGG" id="hdn:Hden_2523"/>
<dbReference type="NCBIfam" id="NF002636">
    <property type="entry name" value="PRK02304.1-5"/>
    <property type="match status" value="1"/>
</dbReference>
<comment type="similarity">
    <text evidence="5 11">Belongs to the purine/pyrimidine phosphoribosyltransferase family.</text>
</comment>
<dbReference type="CDD" id="cd06223">
    <property type="entry name" value="PRTases_typeI"/>
    <property type="match status" value="1"/>
</dbReference>
<dbReference type="GO" id="GO:0044209">
    <property type="term" value="P:AMP salvage"/>
    <property type="evidence" value="ECO:0007669"/>
    <property type="project" value="UniProtKB-UniRule"/>
</dbReference>
<evidence type="ECO:0000256" key="11">
    <source>
        <dbReference type="HAMAP-Rule" id="MF_00004"/>
    </source>
</evidence>
<proteinExistence type="inferred from homology"/>
<accession>D8JSM5</accession>
<dbReference type="SUPFAM" id="SSF53271">
    <property type="entry name" value="PRTase-like"/>
    <property type="match status" value="1"/>
</dbReference>